<gene>
    <name evidence="2" type="ORF">NCTC10698_03959</name>
</gene>
<dbReference type="Proteomes" id="UP000255070">
    <property type="component" value="Unassembled WGS sequence"/>
</dbReference>
<reference evidence="2 3" key="1">
    <citation type="submission" date="2018-06" db="EMBL/GenBank/DDBJ databases">
        <authorList>
            <consortium name="Pathogen Informatics"/>
            <person name="Doyle S."/>
        </authorList>
    </citation>
    <scope>NUCLEOTIDE SEQUENCE [LARGE SCALE GENOMIC DNA]</scope>
    <source>
        <strain evidence="2 3">NCTC10698</strain>
    </source>
</reference>
<sequence length="79" mass="9260">MCIIYFVRYTLCSLFASFGICFVRCLLSLLYALFHWCIIQNGINFRKTKWIRNVGKEMNLKLLEVGGLCRWVCLPYQGA</sequence>
<name>A0A8B4S6C0_COMTE</name>
<accession>A0A8B4S6C0</accession>
<feature type="transmembrane region" description="Helical" evidence="1">
    <location>
        <begin position="15"/>
        <end position="39"/>
    </location>
</feature>
<keyword evidence="1" id="KW-1133">Transmembrane helix</keyword>
<keyword evidence="1" id="KW-0812">Transmembrane</keyword>
<keyword evidence="1" id="KW-0472">Membrane</keyword>
<protein>
    <submittedName>
        <fullName evidence="2">Uncharacterized protein</fullName>
    </submittedName>
</protein>
<proteinExistence type="predicted"/>
<evidence type="ECO:0000313" key="3">
    <source>
        <dbReference type="Proteomes" id="UP000255070"/>
    </source>
</evidence>
<comment type="caution">
    <text evidence="2">The sequence shown here is derived from an EMBL/GenBank/DDBJ whole genome shotgun (WGS) entry which is preliminary data.</text>
</comment>
<dbReference type="EMBL" id="UFXL01000001">
    <property type="protein sequence ID" value="SUY79029.1"/>
    <property type="molecule type" value="Genomic_DNA"/>
</dbReference>
<keyword evidence="3" id="KW-1185">Reference proteome</keyword>
<organism evidence="2 3">
    <name type="scientific">Comamonas testosteroni</name>
    <name type="common">Pseudomonas testosteroni</name>
    <dbReference type="NCBI Taxonomy" id="285"/>
    <lineage>
        <taxon>Bacteria</taxon>
        <taxon>Pseudomonadati</taxon>
        <taxon>Pseudomonadota</taxon>
        <taxon>Betaproteobacteria</taxon>
        <taxon>Burkholderiales</taxon>
        <taxon>Comamonadaceae</taxon>
        <taxon>Comamonas</taxon>
    </lineage>
</organism>
<evidence type="ECO:0000313" key="2">
    <source>
        <dbReference type="EMBL" id="SUY79029.1"/>
    </source>
</evidence>
<dbReference type="AlphaFoldDB" id="A0A8B4S6C0"/>
<evidence type="ECO:0000256" key="1">
    <source>
        <dbReference type="SAM" id="Phobius"/>
    </source>
</evidence>